<dbReference type="RefSeq" id="WP_147826146.1">
    <property type="nucleotide sequence ID" value="NZ_BAAARG010000003.1"/>
</dbReference>
<gene>
    <name evidence="1" type="ORF">FVP60_09995</name>
</gene>
<evidence type="ECO:0000313" key="2">
    <source>
        <dbReference type="Proteomes" id="UP000321196"/>
    </source>
</evidence>
<organism evidence="1 2">
    <name type="scientific">Microbacterium mitrae</name>
    <dbReference type="NCBI Taxonomy" id="664640"/>
    <lineage>
        <taxon>Bacteria</taxon>
        <taxon>Bacillati</taxon>
        <taxon>Actinomycetota</taxon>
        <taxon>Actinomycetes</taxon>
        <taxon>Micrococcales</taxon>
        <taxon>Microbacteriaceae</taxon>
        <taxon>Microbacterium</taxon>
    </lineage>
</organism>
<accession>A0A5C8HKZ5</accession>
<dbReference type="AlphaFoldDB" id="A0A5C8HKZ5"/>
<reference evidence="1 2" key="1">
    <citation type="submission" date="2019-08" db="EMBL/GenBank/DDBJ databases">
        <authorList>
            <person name="Dong K."/>
        </authorList>
    </citation>
    <scope>NUCLEOTIDE SEQUENCE [LARGE SCALE GENOMIC DNA]</scope>
    <source>
        <strain evidence="1 2">M4-8</strain>
    </source>
</reference>
<dbReference type="OrthoDB" id="9888184at2"/>
<sequence length="175" mass="18736">MAVNAALTAADAALDELRADADFAYAQHGDVYADSLMHYHQRLSELLATAFSLVAAGRDVTMKKRDRAAHELHASDIADHIVRDVAAVRANFATVLSRGSVSKPGARGVVEAAIGQSLNRAEIWWDGRVRLGKLTTPAVVARDTITYRPFPKWVPWTAGGVAAGAVGIQAISMFL</sequence>
<keyword evidence="2" id="KW-1185">Reference proteome</keyword>
<comment type="caution">
    <text evidence="1">The sequence shown here is derived from an EMBL/GenBank/DDBJ whole genome shotgun (WGS) entry which is preliminary data.</text>
</comment>
<protein>
    <submittedName>
        <fullName evidence="1">Uncharacterized protein</fullName>
    </submittedName>
</protein>
<proteinExistence type="predicted"/>
<evidence type="ECO:0000313" key="1">
    <source>
        <dbReference type="EMBL" id="TXK04090.1"/>
    </source>
</evidence>
<name>A0A5C8HKZ5_9MICO</name>
<dbReference type="Proteomes" id="UP000321196">
    <property type="component" value="Unassembled WGS sequence"/>
</dbReference>
<dbReference type="EMBL" id="VRSW01000003">
    <property type="protein sequence ID" value="TXK04090.1"/>
    <property type="molecule type" value="Genomic_DNA"/>
</dbReference>